<organism evidence="1 2">
    <name type="scientific">Pelobates cultripes</name>
    <name type="common">Western spadefoot toad</name>
    <dbReference type="NCBI Taxonomy" id="61616"/>
    <lineage>
        <taxon>Eukaryota</taxon>
        <taxon>Metazoa</taxon>
        <taxon>Chordata</taxon>
        <taxon>Craniata</taxon>
        <taxon>Vertebrata</taxon>
        <taxon>Euteleostomi</taxon>
        <taxon>Amphibia</taxon>
        <taxon>Batrachia</taxon>
        <taxon>Anura</taxon>
        <taxon>Pelobatoidea</taxon>
        <taxon>Pelobatidae</taxon>
        <taxon>Pelobates</taxon>
    </lineage>
</organism>
<evidence type="ECO:0000313" key="2">
    <source>
        <dbReference type="Proteomes" id="UP001295444"/>
    </source>
</evidence>
<dbReference type="EMBL" id="OW240917">
    <property type="protein sequence ID" value="CAH2301315.1"/>
    <property type="molecule type" value="Genomic_DNA"/>
</dbReference>
<accession>A0AAD1WBH0</accession>
<sequence>KSTFFPRHYINGGMKVFERLVMDEVKKIKKPIYSNISRQQRKAMKELQSDTSIVIKPADKGGGVVILNREQYYSEIYRQLNDSTTYKELKGDPITQIKKAYSELLDRGKVLEILNKKEFEYLDVTSCRTP</sequence>
<protein>
    <submittedName>
        <fullName evidence="1">Uncharacterized protein</fullName>
    </submittedName>
</protein>
<keyword evidence="2" id="KW-1185">Reference proteome</keyword>
<dbReference type="Proteomes" id="UP001295444">
    <property type="component" value="Chromosome 06"/>
</dbReference>
<feature type="non-terminal residue" evidence="1">
    <location>
        <position position="1"/>
    </location>
</feature>
<feature type="non-terminal residue" evidence="1">
    <location>
        <position position="130"/>
    </location>
</feature>
<evidence type="ECO:0000313" key="1">
    <source>
        <dbReference type="EMBL" id="CAH2301315.1"/>
    </source>
</evidence>
<name>A0AAD1WBH0_PELCU</name>
<reference evidence="1" key="1">
    <citation type="submission" date="2022-03" db="EMBL/GenBank/DDBJ databases">
        <authorList>
            <person name="Alioto T."/>
            <person name="Alioto T."/>
            <person name="Gomez Garrido J."/>
        </authorList>
    </citation>
    <scope>NUCLEOTIDE SEQUENCE</scope>
</reference>
<proteinExistence type="predicted"/>
<gene>
    <name evidence="1" type="ORF">PECUL_23A030682</name>
</gene>
<dbReference type="AlphaFoldDB" id="A0AAD1WBH0"/>